<dbReference type="Proteomes" id="UP000054485">
    <property type="component" value="Unassembled WGS sequence"/>
</dbReference>
<gene>
    <name evidence="1" type="ORF">CY34DRAFT_451041</name>
</gene>
<name>A0A0D0AWX7_9AGAM</name>
<organism evidence="1 2">
    <name type="scientific">Suillus luteus UH-Slu-Lm8-n1</name>
    <dbReference type="NCBI Taxonomy" id="930992"/>
    <lineage>
        <taxon>Eukaryota</taxon>
        <taxon>Fungi</taxon>
        <taxon>Dikarya</taxon>
        <taxon>Basidiomycota</taxon>
        <taxon>Agaricomycotina</taxon>
        <taxon>Agaricomycetes</taxon>
        <taxon>Agaricomycetidae</taxon>
        <taxon>Boletales</taxon>
        <taxon>Suillineae</taxon>
        <taxon>Suillaceae</taxon>
        <taxon>Suillus</taxon>
    </lineage>
</organism>
<evidence type="ECO:0000313" key="1">
    <source>
        <dbReference type="EMBL" id="KIK46231.1"/>
    </source>
</evidence>
<proteinExistence type="predicted"/>
<dbReference type="EMBL" id="KN835162">
    <property type="protein sequence ID" value="KIK46231.1"/>
    <property type="molecule type" value="Genomic_DNA"/>
</dbReference>
<reference evidence="1 2" key="1">
    <citation type="submission" date="2014-04" db="EMBL/GenBank/DDBJ databases">
        <authorList>
            <consortium name="DOE Joint Genome Institute"/>
            <person name="Kuo A."/>
            <person name="Ruytinx J."/>
            <person name="Rineau F."/>
            <person name="Colpaert J."/>
            <person name="Kohler A."/>
            <person name="Nagy L.G."/>
            <person name="Floudas D."/>
            <person name="Copeland A."/>
            <person name="Barry K.W."/>
            <person name="Cichocki N."/>
            <person name="Veneault-Fourrey C."/>
            <person name="LaButti K."/>
            <person name="Lindquist E.A."/>
            <person name="Lipzen A."/>
            <person name="Lundell T."/>
            <person name="Morin E."/>
            <person name="Murat C."/>
            <person name="Sun H."/>
            <person name="Tunlid A."/>
            <person name="Henrissat B."/>
            <person name="Grigoriev I.V."/>
            <person name="Hibbett D.S."/>
            <person name="Martin F."/>
            <person name="Nordberg H.P."/>
            <person name="Cantor M.N."/>
            <person name="Hua S.X."/>
        </authorList>
    </citation>
    <scope>NUCLEOTIDE SEQUENCE [LARGE SCALE GENOMIC DNA]</scope>
    <source>
        <strain evidence="1 2">UH-Slu-Lm8-n1</strain>
    </source>
</reference>
<dbReference type="AlphaFoldDB" id="A0A0D0AWX7"/>
<reference evidence="2" key="2">
    <citation type="submission" date="2015-01" db="EMBL/GenBank/DDBJ databases">
        <title>Evolutionary Origins and Diversification of the Mycorrhizal Mutualists.</title>
        <authorList>
            <consortium name="DOE Joint Genome Institute"/>
            <consortium name="Mycorrhizal Genomics Consortium"/>
            <person name="Kohler A."/>
            <person name="Kuo A."/>
            <person name="Nagy L.G."/>
            <person name="Floudas D."/>
            <person name="Copeland A."/>
            <person name="Barry K.W."/>
            <person name="Cichocki N."/>
            <person name="Veneault-Fourrey C."/>
            <person name="LaButti K."/>
            <person name="Lindquist E.A."/>
            <person name="Lipzen A."/>
            <person name="Lundell T."/>
            <person name="Morin E."/>
            <person name="Murat C."/>
            <person name="Riley R."/>
            <person name="Ohm R."/>
            <person name="Sun H."/>
            <person name="Tunlid A."/>
            <person name="Henrissat B."/>
            <person name="Grigoriev I.V."/>
            <person name="Hibbett D.S."/>
            <person name="Martin F."/>
        </authorList>
    </citation>
    <scope>NUCLEOTIDE SEQUENCE [LARGE SCALE GENOMIC DNA]</scope>
    <source>
        <strain evidence="2">UH-Slu-Lm8-n1</strain>
    </source>
</reference>
<keyword evidence="2" id="KW-1185">Reference proteome</keyword>
<sequence length="113" mass="13100">MYVKTQCILQAGQCSFANSAHSRSYFIALSCPVAWKADSSDSKSSAERIFKLEKTLEISDQSLIIRQICSMGRYRDLIIRRFTRIIIRHQSIFRVGSNVGQWRTHWRTRDDVG</sequence>
<dbReference type="HOGENOM" id="CLU_2135193_0_0_1"/>
<protein>
    <submittedName>
        <fullName evidence="1">Uncharacterized protein</fullName>
    </submittedName>
</protein>
<dbReference type="InParanoid" id="A0A0D0AWX7"/>
<evidence type="ECO:0000313" key="2">
    <source>
        <dbReference type="Proteomes" id="UP000054485"/>
    </source>
</evidence>
<accession>A0A0D0AWX7</accession>